<keyword evidence="1" id="KW-0472">Membrane</keyword>
<evidence type="ECO:0000256" key="1">
    <source>
        <dbReference type="SAM" id="Phobius"/>
    </source>
</evidence>
<comment type="caution">
    <text evidence="2">The sequence shown here is derived from an EMBL/GenBank/DDBJ whole genome shotgun (WGS) entry which is preliminary data.</text>
</comment>
<keyword evidence="1" id="KW-1133">Transmembrane helix</keyword>
<gene>
    <name evidence="2" type="ORF">UF78_08630</name>
</gene>
<dbReference type="PATRIC" id="fig|316.101.peg.1443"/>
<dbReference type="RefSeq" id="WP_045161706.1">
    <property type="nucleotide sequence ID" value="NZ_JYHV01000014.1"/>
</dbReference>
<dbReference type="Proteomes" id="UP000032487">
    <property type="component" value="Unassembled WGS sequence"/>
</dbReference>
<feature type="transmembrane region" description="Helical" evidence="1">
    <location>
        <begin position="7"/>
        <end position="27"/>
    </location>
</feature>
<dbReference type="EMBL" id="JYHV01000014">
    <property type="protein sequence ID" value="KJH82890.1"/>
    <property type="molecule type" value="Genomic_DNA"/>
</dbReference>
<reference evidence="2 3" key="1">
    <citation type="submission" date="2015-02" db="EMBL/GenBank/DDBJ databases">
        <title>Draft genome sequence of Pseudomonas stutzeri NT0128 isolated from wheat (Triticum turgidum) rhizosphere.</title>
        <authorList>
            <person name="Tovi N."/>
            <person name="Frenk S."/>
            <person name="Hadar Y."/>
            <person name="Minz D."/>
        </authorList>
    </citation>
    <scope>NUCLEOTIDE SEQUENCE [LARGE SCALE GENOMIC DNA]</scope>
    <source>
        <strain evidence="2 3">NT0128</strain>
    </source>
</reference>
<evidence type="ECO:0000313" key="2">
    <source>
        <dbReference type="EMBL" id="KJH82890.1"/>
    </source>
</evidence>
<dbReference type="AlphaFoldDB" id="A0A0D9APD9"/>
<accession>A0A0D9APD9</accession>
<evidence type="ECO:0008006" key="4">
    <source>
        <dbReference type="Google" id="ProtNLM"/>
    </source>
</evidence>
<organism evidence="2 3">
    <name type="scientific">Stutzerimonas stutzeri</name>
    <name type="common">Pseudomonas stutzeri</name>
    <dbReference type="NCBI Taxonomy" id="316"/>
    <lineage>
        <taxon>Bacteria</taxon>
        <taxon>Pseudomonadati</taxon>
        <taxon>Pseudomonadota</taxon>
        <taxon>Gammaproteobacteria</taxon>
        <taxon>Pseudomonadales</taxon>
        <taxon>Pseudomonadaceae</taxon>
        <taxon>Stutzerimonas</taxon>
    </lineage>
</organism>
<feature type="transmembrane region" description="Helical" evidence="1">
    <location>
        <begin position="33"/>
        <end position="50"/>
    </location>
</feature>
<keyword evidence="1" id="KW-0812">Transmembrane</keyword>
<proteinExistence type="predicted"/>
<protein>
    <recommendedName>
        <fullName evidence="4">Oxidase</fullName>
    </recommendedName>
</protein>
<feature type="transmembrane region" description="Helical" evidence="1">
    <location>
        <begin position="57"/>
        <end position="79"/>
    </location>
</feature>
<sequence length="88" mass="9637">MSLRNLLLTYLGLISLLAANVLLALWLPAWSDWALLGAAGQAALLLFGFMQLGQHSALVRFFALGAGFWLLLMFTLTLIDLLTRKAGF</sequence>
<name>A0A0D9APD9_STUST</name>
<evidence type="ECO:0000313" key="3">
    <source>
        <dbReference type="Proteomes" id="UP000032487"/>
    </source>
</evidence>